<comment type="caution">
    <text evidence="2">The sequence shown here is derived from an EMBL/GenBank/DDBJ whole genome shotgun (WGS) entry which is preliminary data.</text>
</comment>
<feature type="domain" description="PB1-like" evidence="1">
    <location>
        <begin position="28"/>
        <end position="79"/>
    </location>
</feature>
<evidence type="ECO:0000313" key="2">
    <source>
        <dbReference type="EMBL" id="PWA39670.1"/>
    </source>
</evidence>
<accession>A0A2U1KSE6</accession>
<keyword evidence="3" id="KW-1185">Reference proteome</keyword>
<reference evidence="2 3" key="1">
    <citation type="journal article" date="2018" name="Mol. Plant">
        <title>The genome of Artemisia annua provides insight into the evolution of Asteraceae family and artemisinin biosynthesis.</title>
        <authorList>
            <person name="Shen Q."/>
            <person name="Zhang L."/>
            <person name="Liao Z."/>
            <person name="Wang S."/>
            <person name="Yan T."/>
            <person name="Shi P."/>
            <person name="Liu M."/>
            <person name="Fu X."/>
            <person name="Pan Q."/>
            <person name="Wang Y."/>
            <person name="Lv Z."/>
            <person name="Lu X."/>
            <person name="Zhang F."/>
            <person name="Jiang W."/>
            <person name="Ma Y."/>
            <person name="Chen M."/>
            <person name="Hao X."/>
            <person name="Li L."/>
            <person name="Tang Y."/>
            <person name="Lv G."/>
            <person name="Zhou Y."/>
            <person name="Sun X."/>
            <person name="Brodelius P.E."/>
            <person name="Rose J.K.C."/>
            <person name="Tang K."/>
        </authorList>
    </citation>
    <scope>NUCLEOTIDE SEQUENCE [LARGE SCALE GENOMIC DNA]</scope>
    <source>
        <strain evidence="3">cv. Huhao1</strain>
        <tissue evidence="2">Leaf</tissue>
    </source>
</reference>
<evidence type="ECO:0000259" key="1">
    <source>
        <dbReference type="Pfam" id="PF26130"/>
    </source>
</evidence>
<dbReference type="OrthoDB" id="691381at2759"/>
<evidence type="ECO:0000313" key="3">
    <source>
        <dbReference type="Proteomes" id="UP000245207"/>
    </source>
</evidence>
<organism evidence="2 3">
    <name type="scientific">Artemisia annua</name>
    <name type="common">Sweet wormwood</name>
    <dbReference type="NCBI Taxonomy" id="35608"/>
    <lineage>
        <taxon>Eukaryota</taxon>
        <taxon>Viridiplantae</taxon>
        <taxon>Streptophyta</taxon>
        <taxon>Embryophyta</taxon>
        <taxon>Tracheophyta</taxon>
        <taxon>Spermatophyta</taxon>
        <taxon>Magnoliopsida</taxon>
        <taxon>eudicotyledons</taxon>
        <taxon>Gunneridae</taxon>
        <taxon>Pentapetalae</taxon>
        <taxon>asterids</taxon>
        <taxon>campanulids</taxon>
        <taxon>Asterales</taxon>
        <taxon>Asteraceae</taxon>
        <taxon>Asteroideae</taxon>
        <taxon>Anthemideae</taxon>
        <taxon>Artemisiinae</taxon>
        <taxon>Artemisia</taxon>
    </lineage>
</organism>
<protein>
    <submittedName>
        <fullName evidence="2">Transposase, MuDR</fullName>
    </submittedName>
</protein>
<dbReference type="AlphaFoldDB" id="A0A2U1KSE6"/>
<dbReference type="InterPro" id="IPR058594">
    <property type="entry name" value="PB1-like_dom_pln"/>
</dbReference>
<proteinExistence type="predicted"/>
<dbReference type="Pfam" id="PF26130">
    <property type="entry name" value="PB1-like"/>
    <property type="match status" value="1"/>
</dbReference>
<dbReference type="EMBL" id="PKPP01014414">
    <property type="protein sequence ID" value="PWA39670.1"/>
    <property type="molecule type" value="Genomic_DNA"/>
</dbReference>
<gene>
    <name evidence="2" type="ORF">CTI12_AA569760</name>
</gene>
<dbReference type="Proteomes" id="UP000245207">
    <property type="component" value="Unassembled WGS sequence"/>
</dbReference>
<sequence length="140" mass="15781">MLCEWRVRKKGSASNLYHDYRKFPTVFCLKINHGGAFTSPPKVRYKGGKVNWIDTIDSERFSVVEVATMMQELGYENGSSDVTTTLVAFGDDACRLQKLNVSSLNAQYVIQSSETNAFIFDEVGSSHNIDSAYTEHHFLN</sequence>
<name>A0A2U1KSE6_ARTAN</name>